<dbReference type="AlphaFoldDB" id="A0A9P1ND71"/>
<name>A0A9P1ND71_9PELO</name>
<gene>
    <name evidence="1" type="ORF">CAMP_LOCUS19385</name>
</gene>
<proteinExistence type="predicted"/>
<keyword evidence="2" id="KW-1185">Reference proteome</keyword>
<sequence>MFVKLLKMFNCCSGKKKQAPKPQLSGLKLNKQQVKPTIPDQSFTGQTTESIGCWLYESERAGSPQEVTPLAVEAQRD</sequence>
<organism evidence="1 2">
    <name type="scientific">Caenorhabditis angaria</name>
    <dbReference type="NCBI Taxonomy" id="860376"/>
    <lineage>
        <taxon>Eukaryota</taxon>
        <taxon>Metazoa</taxon>
        <taxon>Ecdysozoa</taxon>
        <taxon>Nematoda</taxon>
        <taxon>Chromadorea</taxon>
        <taxon>Rhabditida</taxon>
        <taxon>Rhabditina</taxon>
        <taxon>Rhabditomorpha</taxon>
        <taxon>Rhabditoidea</taxon>
        <taxon>Rhabditidae</taxon>
        <taxon>Peloderinae</taxon>
        <taxon>Caenorhabditis</taxon>
    </lineage>
</organism>
<dbReference type="Proteomes" id="UP001152747">
    <property type="component" value="Unassembled WGS sequence"/>
</dbReference>
<accession>A0A9P1ND71</accession>
<evidence type="ECO:0000313" key="1">
    <source>
        <dbReference type="EMBL" id="CAI5456748.1"/>
    </source>
</evidence>
<comment type="caution">
    <text evidence="1">The sequence shown here is derived from an EMBL/GenBank/DDBJ whole genome shotgun (WGS) entry which is preliminary data.</text>
</comment>
<protein>
    <submittedName>
        <fullName evidence="1">Uncharacterized protein</fullName>
    </submittedName>
</protein>
<evidence type="ECO:0000313" key="2">
    <source>
        <dbReference type="Proteomes" id="UP001152747"/>
    </source>
</evidence>
<reference evidence="1" key="1">
    <citation type="submission" date="2022-11" db="EMBL/GenBank/DDBJ databases">
        <authorList>
            <person name="Kikuchi T."/>
        </authorList>
    </citation>
    <scope>NUCLEOTIDE SEQUENCE</scope>
    <source>
        <strain evidence="1">PS1010</strain>
    </source>
</reference>
<dbReference type="EMBL" id="CANHGI010000006">
    <property type="protein sequence ID" value="CAI5456748.1"/>
    <property type="molecule type" value="Genomic_DNA"/>
</dbReference>